<dbReference type="SMART" id="SM00369">
    <property type="entry name" value="LRR_TYP"/>
    <property type="match status" value="10"/>
</dbReference>
<evidence type="ECO:0000256" key="11">
    <source>
        <dbReference type="ARBA" id="ARBA00023180"/>
    </source>
</evidence>
<dbReference type="InterPro" id="IPR046956">
    <property type="entry name" value="RLP23-like"/>
</dbReference>
<accession>A0A8J5FNT2</accession>
<dbReference type="Pfam" id="PF00560">
    <property type="entry name" value="LRR_1"/>
    <property type="match status" value="7"/>
</dbReference>
<proteinExistence type="inferred from homology"/>
<dbReference type="Pfam" id="PF23598">
    <property type="entry name" value="LRR_14"/>
    <property type="match status" value="1"/>
</dbReference>
<keyword evidence="4" id="KW-0433">Leucine-rich repeat</keyword>
<dbReference type="InterPro" id="IPR013210">
    <property type="entry name" value="LRR_N_plant-typ"/>
</dbReference>
<evidence type="ECO:0000313" key="15">
    <source>
        <dbReference type="EMBL" id="KAG6492943.1"/>
    </source>
</evidence>
<dbReference type="FunFam" id="3.80.10.10:FF:001347">
    <property type="entry name" value="LRR receptor-like serine/threonine-protein kinase GSO2"/>
    <property type="match status" value="1"/>
</dbReference>
<gene>
    <name evidence="15" type="ORF">ZIOFF_047914</name>
</gene>
<evidence type="ECO:0008006" key="17">
    <source>
        <dbReference type="Google" id="ProtNLM"/>
    </source>
</evidence>
<keyword evidence="6" id="KW-0732">Signal</keyword>
<dbReference type="InterPro" id="IPR003591">
    <property type="entry name" value="Leu-rich_rpt_typical-subtyp"/>
</dbReference>
<evidence type="ECO:0000313" key="16">
    <source>
        <dbReference type="Proteomes" id="UP000734854"/>
    </source>
</evidence>
<evidence type="ECO:0000256" key="5">
    <source>
        <dbReference type="ARBA" id="ARBA00022692"/>
    </source>
</evidence>
<keyword evidence="11" id="KW-0325">Glycoprotein</keyword>
<dbReference type="PROSITE" id="PS51450">
    <property type="entry name" value="LRR"/>
    <property type="match status" value="1"/>
</dbReference>
<keyword evidence="9 12" id="KW-0472">Membrane</keyword>
<evidence type="ECO:0000256" key="10">
    <source>
        <dbReference type="ARBA" id="ARBA00023170"/>
    </source>
</evidence>
<dbReference type="AlphaFoldDB" id="A0A8J5FNT2"/>
<evidence type="ECO:0000256" key="4">
    <source>
        <dbReference type="ARBA" id="ARBA00022614"/>
    </source>
</evidence>
<dbReference type="FunFam" id="3.80.10.10:FF:000041">
    <property type="entry name" value="LRR receptor-like serine/threonine-protein kinase ERECTA"/>
    <property type="match status" value="1"/>
</dbReference>
<evidence type="ECO:0000256" key="9">
    <source>
        <dbReference type="ARBA" id="ARBA00023136"/>
    </source>
</evidence>
<evidence type="ECO:0000256" key="12">
    <source>
        <dbReference type="SAM" id="Phobius"/>
    </source>
</evidence>
<dbReference type="PANTHER" id="PTHR48063:SF112">
    <property type="entry name" value="RECEPTOR LIKE PROTEIN 30-LIKE"/>
    <property type="match status" value="1"/>
</dbReference>
<reference evidence="15 16" key="1">
    <citation type="submission" date="2020-08" db="EMBL/GenBank/DDBJ databases">
        <title>Plant Genome Project.</title>
        <authorList>
            <person name="Zhang R.-G."/>
        </authorList>
    </citation>
    <scope>NUCLEOTIDE SEQUENCE [LARGE SCALE GENOMIC DNA]</scope>
    <source>
        <tissue evidence="15">Rhizome</tissue>
    </source>
</reference>
<dbReference type="EMBL" id="JACMSC010000013">
    <property type="protein sequence ID" value="KAG6492943.1"/>
    <property type="molecule type" value="Genomic_DNA"/>
</dbReference>
<feature type="transmembrane region" description="Helical" evidence="12">
    <location>
        <begin position="780"/>
        <end position="803"/>
    </location>
</feature>
<dbReference type="SUPFAM" id="SSF52047">
    <property type="entry name" value="RNI-like"/>
    <property type="match status" value="1"/>
</dbReference>
<dbReference type="SUPFAM" id="SSF52058">
    <property type="entry name" value="L domain-like"/>
    <property type="match status" value="1"/>
</dbReference>
<evidence type="ECO:0000256" key="2">
    <source>
        <dbReference type="ARBA" id="ARBA00009592"/>
    </source>
</evidence>
<dbReference type="Proteomes" id="UP000734854">
    <property type="component" value="Unassembled WGS sequence"/>
</dbReference>
<organism evidence="15 16">
    <name type="scientific">Zingiber officinale</name>
    <name type="common">Ginger</name>
    <name type="synonym">Amomum zingiber</name>
    <dbReference type="NCBI Taxonomy" id="94328"/>
    <lineage>
        <taxon>Eukaryota</taxon>
        <taxon>Viridiplantae</taxon>
        <taxon>Streptophyta</taxon>
        <taxon>Embryophyta</taxon>
        <taxon>Tracheophyta</taxon>
        <taxon>Spermatophyta</taxon>
        <taxon>Magnoliopsida</taxon>
        <taxon>Liliopsida</taxon>
        <taxon>Zingiberales</taxon>
        <taxon>Zingiberaceae</taxon>
        <taxon>Zingiber</taxon>
    </lineage>
</organism>
<evidence type="ECO:0000256" key="8">
    <source>
        <dbReference type="ARBA" id="ARBA00022989"/>
    </source>
</evidence>
<evidence type="ECO:0000256" key="3">
    <source>
        <dbReference type="ARBA" id="ARBA00022475"/>
    </source>
</evidence>
<keyword evidence="5 12" id="KW-0812">Transmembrane</keyword>
<dbReference type="Gene3D" id="3.80.10.10">
    <property type="entry name" value="Ribonuclease Inhibitor"/>
    <property type="match status" value="3"/>
</dbReference>
<feature type="transmembrane region" description="Helical" evidence="12">
    <location>
        <begin position="56"/>
        <end position="76"/>
    </location>
</feature>
<dbReference type="Pfam" id="PF13855">
    <property type="entry name" value="LRR_8"/>
    <property type="match status" value="1"/>
</dbReference>
<evidence type="ECO:0000256" key="7">
    <source>
        <dbReference type="ARBA" id="ARBA00022737"/>
    </source>
</evidence>
<dbReference type="PANTHER" id="PTHR48063">
    <property type="entry name" value="LRR RECEPTOR-LIKE KINASE"/>
    <property type="match status" value="1"/>
</dbReference>
<evidence type="ECO:0000259" key="14">
    <source>
        <dbReference type="Pfam" id="PF23598"/>
    </source>
</evidence>
<comment type="similarity">
    <text evidence="2">Belongs to the RLP family.</text>
</comment>
<keyword evidence="8 12" id="KW-1133">Transmembrane helix</keyword>
<feature type="domain" description="Disease resistance R13L4/SHOC-2-like LRR" evidence="14">
    <location>
        <begin position="231"/>
        <end position="408"/>
    </location>
</feature>
<evidence type="ECO:0000256" key="1">
    <source>
        <dbReference type="ARBA" id="ARBA00004251"/>
    </source>
</evidence>
<keyword evidence="3" id="KW-1003">Cell membrane</keyword>
<dbReference type="PRINTS" id="PR00019">
    <property type="entry name" value="LEURICHRPT"/>
</dbReference>
<evidence type="ECO:0000259" key="13">
    <source>
        <dbReference type="Pfam" id="PF08263"/>
    </source>
</evidence>
<dbReference type="FunFam" id="3.80.10.10:FF:000453">
    <property type="entry name" value="Leucine-rich receptor-like protein kinase family protein"/>
    <property type="match status" value="1"/>
</dbReference>
<comment type="subcellular location">
    <subcellularLocation>
        <location evidence="1">Cell membrane</location>
        <topology evidence="1">Single-pass type I membrane protein</topology>
    </subcellularLocation>
</comment>
<keyword evidence="10" id="KW-0675">Receptor</keyword>
<dbReference type="SMART" id="SM00365">
    <property type="entry name" value="LRR_SD22"/>
    <property type="match status" value="8"/>
</dbReference>
<dbReference type="GO" id="GO:0005886">
    <property type="term" value="C:plasma membrane"/>
    <property type="evidence" value="ECO:0007669"/>
    <property type="project" value="UniProtKB-SubCell"/>
</dbReference>
<comment type="caution">
    <text evidence="15">The sequence shown here is derived from an EMBL/GenBank/DDBJ whole genome shotgun (WGS) entry which is preliminary data.</text>
</comment>
<evidence type="ECO:0000256" key="6">
    <source>
        <dbReference type="ARBA" id="ARBA00022729"/>
    </source>
</evidence>
<feature type="transmembrane region" description="Helical" evidence="12">
    <location>
        <begin position="12"/>
        <end position="32"/>
    </location>
</feature>
<feature type="domain" description="Leucine-rich repeat-containing N-terminal plant-type" evidence="13">
    <location>
        <begin position="85"/>
        <end position="122"/>
    </location>
</feature>
<dbReference type="GO" id="GO:0051707">
    <property type="term" value="P:response to other organism"/>
    <property type="evidence" value="ECO:0007669"/>
    <property type="project" value="UniProtKB-ARBA"/>
</dbReference>
<dbReference type="GO" id="GO:0051606">
    <property type="term" value="P:detection of stimulus"/>
    <property type="evidence" value="ECO:0007669"/>
    <property type="project" value="UniProtKB-ARBA"/>
</dbReference>
<dbReference type="FunFam" id="3.80.10.10:FF:000470">
    <property type="entry name" value="LRR receptor-like serine/threonine-protein kinase RPK2"/>
    <property type="match status" value="1"/>
</dbReference>
<sequence length="832" mass="93172">MKMMNIKEFGISLAFAPGFVFGFWVFMGTLMIKRSTRIKYMLIIDRVFDWFMHHHLMAAATLNLLLCLFWISLLFLSGSLQLCIEEERKSLLSVRSGFPDLEWQLNPWKGDECCSWHRVGCNNITGHVIELDFSSFIYPLPSGSVLNRNEVHPSLFHLKHLEYLDISRNNLSGHQIPDSFGSLTQLQHLDFSACSFKGEIPYQLGNLSNLRYLSLFDNQISGKIPASFVHLRNLKDLVLSMNFISGEIPENIGNLRNIKRLSLYHNQIEGVIPKSLGNLSKMLELDLSDNTIFGGLPETIGNLTELQYLNLSVNQINGKLPDSVGHLHNLIDLGIFDNNIHGDITEAHFANLTNLAYMDISNNNLSVNVSQNWLPPFQAGGIIMHSCNLGPRFPPWLRNQTNLNQLDISNSGISGAFPDWFRSLCLSNMVLLFLSDNKLNGSIPSSICTQRELQIVNLANNDLSGTIPDCWGNASELAIIDISNNKLFGSISRTFGFLSRLQSLHMNNNSLSGTIPSTLQHCNQLVVIDLSCNKLSGTIPRWFGRRLSALRVLSLRSNNFTGVIPQQLSLIPSLQVLNLAHNNLFGSLPPSFGKFTSMMASQNTNKSAPLYGGSIYYLESVIITAKDIELQFTTMLSIVTSIDLSNNNLSGDIPTEITNLHGLHFLNLSMNHFSGNILDKIGLMSQLESLDLSKNNLSGRIPLSISALYSLSILNLSYNNLIGKIPTGSQLQTFTNLSYIDNPELCGEPLQIKCPGDNPTIDNGVAKEKDMHEDDEYGRIWYFIGFALGFVFGFWGFLGAVMIKRSTRIKYILIIDRICGWFMYMQSKFSLK</sequence>
<protein>
    <recommendedName>
        <fullName evidence="17">Leucine-rich repeat-containing N-terminal plant-type domain-containing protein</fullName>
    </recommendedName>
</protein>
<dbReference type="Pfam" id="PF08263">
    <property type="entry name" value="LRRNT_2"/>
    <property type="match status" value="1"/>
</dbReference>
<dbReference type="InterPro" id="IPR001611">
    <property type="entry name" value="Leu-rich_rpt"/>
</dbReference>
<dbReference type="FunFam" id="3.80.10.10:FF:000095">
    <property type="entry name" value="LRR receptor-like serine/threonine-protein kinase GSO1"/>
    <property type="match status" value="1"/>
</dbReference>
<dbReference type="GO" id="GO:0006952">
    <property type="term" value="P:defense response"/>
    <property type="evidence" value="ECO:0007669"/>
    <property type="project" value="UniProtKB-ARBA"/>
</dbReference>
<keyword evidence="16" id="KW-1185">Reference proteome</keyword>
<keyword evidence="7" id="KW-0677">Repeat</keyword>
<dbReference type="InterPro" id="IPR055414">
    <property type="entry name" value="LRR_R13L4/SHOC2-like"/>
</dbReference>
<name>A0A8J5FNT2_ZINOF</name>
<dbReference type="InterPro" id="IPR032675">
    <property type="entry name" value="LRR_dom_sf"/>
</dbReference>
<dbReference type="GO" id="GO:0009791">
    <property type="term" value="P:post-embryonic development"/>
    <property type="evidence" value="ECO:0007669"/>
    <property type="project" value="UniProtKB-ARBA"/>
</dbReference>